<protein>
    <submittedName>
        <fullName evidence="1">Uncharacterized protein</fullName>
    </submittedName>
</protein>
<organism evidence="1">
    <name type="scientific">Cacopsylla melanoneura</name>
    <dbReference type="NCBI Taxonomy" id="428564"/>
    <lineage>
        <taxon>Eukaryota</taxon>
        <taxon>Metazoa</taxon>
        <taxon>Ecdysozoa</taxon>
        <taxon>Arthropoda</taxon>
        <taxon>Hexapoda</taxon>
        <taxon>Insecta</taxon>
        <taxon>Pterygota</taxon>
        <taxon>Neoptera</taxon>
        <taxon>Paraneoptera</taxon>
        <taxon>Hemiptera</taxon>
        <taxon>Sternorrhyncha</taxon>
        <taxon>Psylloidea</taxon>
        <taxon>Psyllidae</taxon>
        <taxon>Psyllinae</taxon>
        <taxon>Cacopsylla</taxon>
    </lineage>
</organism>
<accession>A0A8D8V0V3</accession>
<name>A0A8D8V0V3_9HEMI</name>
<evidence type="ECO:0000313" key="1">
    <source>
        <dbReference type="EMBL" id="CAG6716961.1"/>
    </source>
</evidence>
<reference evidence="1" key="1">
    <citation type="submission" date="2021-05" db="EMBL/GenBank/DDBJ databases">
        <authorList>
            <person name="Alioto T."/>
            <person name="Alioto T."/>
            <person name="Gomez Garrido J."/>
        </authorList>
    </citation>
    <scope>NUCLEOTIDE SEQUENCE</scope>
</reference>
<dbReference type="AlphaFoldDB" id="A0A8D8V0V3"/>
<sequence length="117" mass="13650">MVECHKLCFTIEVGITQRKQIPLLGLKPTTHTEQTLVFILMQLSRLLHYVLFLRDKEKIIIMVCYIAHHLIIQSQVSPVLVKPIWMIINQNIVPKNFEYKGAIGTYIHTPNKLHNSY</sequence>
<dbReference type="EMBL" id="HBUF01355237">
    <property type="protein sequence ID" value="CAG6716961.1"/>
    <property type="molecule type" value="Transcribed_RNA"/>
</dbReference>
<proteinExistence type="predicted"/>